<evidence type="ECO:0000259" key="3">
    <source>
        <dbReference type="PROSITE" id="PS51762"/>
    </source>
</evidence>
<evidence type="ECO:0000256" key="1">
    <source>
        <dbReference type="ARBA" id="ARBA00006865"/>
    </source>
</evidence>
<dbReference type="InterPro" id="IPR013320">
    <property type="entry name" value="ConA-like_dom_sf"/>
</dbReference>
<keyword evidence="2" id="KW-0732">Signal</keyword>
<protein>
    <submittedName>
        <fullName evidence="4">Glycoside hydrolase family 16 protein</fullName>
    </submittedName>
</protein>
<dbReference type="AlphaFoldDB" id="A0AAU8BQK8"/>
<dbReference type="Pfam" id="PF00722">
    <property type="entry name" value="Glyco_hydro_16"/>
    <property type="match status" value="1"/>
</dbReference>
<dbReference type="KEGG" id="vck:PG915_21775"/>
<comment type="similarity">
    <text evidence="1">Belongs to the glycosyl hydrolase 16 family.</text>
</comment>
<accession>A0AAU8BQK8</accession>
<dbReference type="CDD" id="cd08023">
    <property type="entry name" value="GH16_laminarinase_like"/>
    <property type="match status" value="1"/>
</dbReference>
<reference evidence="4" key="1">
    <citation type="submission" date="2023-01" db="EMBL/GenBank/DDBJ databases">
        <title>Vibrio sp. CB1-14 genome sequencing.</title>
        <authorList>
            <person name="Otstavnykh N."/>
            <person name="Isaeva M."/>
            <person name="Meleshko D."/>
        </authorList>
    </citation>
    <scope>NUCLEOTIDE SEQUENCE</scope>
    <source>
        <strain evidence="4">CB1-14</strain>
    </source>
</reference>
<dbReference type="RefSeq" id="WP_353499085.1">
    <property type="nucleotide sequence ID" value="NZ_CP115921.1"/>
</dbReference>
<dbReference type="SUPFAM" id="SSF49899">
    <property type="entry name" value="Concanavalin A-like lectins/glucanases"/>
    <property type="match status" value="1"/>
</dbReference>
<sequence length="339" mass="38464">MVNNRLYSLGLMLGALVAGVIAPKAHAGWEVHWIDTFEGEGVNWDNWTAQTQANYNNEVQCYTDDDVSESRNYDVSDGTLKIIARKQTNQCMTLGGQTKTWTSGRLNSKDKREFLYGRIEARIRFHDLEGGTWPAFWMLENRIAEQPVKGDNDNVGWPNSGASEIDVWEWFSNQPQSYITNFFNTAGCGAEYRHPYTNGAQDVLDWHRYAIEWDRDSIAFFIDDQEVIRHDVSHCPRYKEPMFVLLNVAMGGMLGGQIDPNLQRATMEVDYIAHCQLSDSSDYEHCDETTSRIDPNIEIPELPTAPAIAEENGGSASMLSLFALLTLASIKKYKSRARR</sequence>
<proteinExistence type="inferred from homology"/>
<evidence type="ECO:0000313" key="4">
    <source>
        <dbReference type="EMBL" id="XCD17918.1"/>
    </source>
</evidence>
<feature type="chain" id="PRO_5043997795" evidence="2">
    <location>
        <begin position="28"/>
        <end position="339"/>
    </location>
</feature>
<gene>
    <name evidence="4" type="ORF">PG915_21775</name>
</gene>
<dbReference type="Gene3D" id="2.60.120.200">
    <property type="match status" value="1"/>
</dbReference>
<feature type="signal peptide" evidence="2">
    <location>
        <begin position="1"/>
        <end position="27"/>
    </location>
</feature>
<organism evidence="4">
    <name type="scientific">Vibrio chaetopteri</name>
    <dbReference type="NCBI Taxonomy" id="3016528"/>
    <lineage>
        <taxon>Bacteria</taxon>
        <taxon>Pseudomonadati</taxon>
        <taxon>Pseudomonadota</taxon>
        <taxon>Gammaproteobacteria</taxon>
        <taxon>Vibrionales</taxon>
        <taxon>Vibrionaceae</taxon>
        <taxon>Vibrio</taxon>
    </lineage>
</organism>
<dbReference type="PANTHER" id="PTHR10963">
    <property type="entry name" value="GLYCOSYL HYDROLASE-RELATED"/>
    <property type="match status" value="1"/>
</dbReference>
<dbReference type="PANTHER" id="PTHR10963:SF55">
    <property type="entry name" value="GLYCOSIDE HYDROLASE FAMILY 16 PROTEIN"/>
    <property type="match status" value="1"/>
</dbReference>
<dbReference type="InterPro" id="IPR050546">
    <property type="entry name" value="Glycosyl_Hydrlase_16"/>
</dbReference>
<keyword evidence="4" id="KW-0378">Hydrolase</keyword>
<evidence type="ECO:0000256" key="2">
    <source>
        <dbReference type="SAM" id="SignalP"/>
    </source>
</evidence>
<dbReference type="GO" id="GO:0005975">
    <property type="term" value="P:carbohydrate metabolic process"/>
    <property type="evidence" value="ECO:0007669"/>
    <property type="project" value="InterPro"/>
</dbReference>
<feature type="domain" description="GH16" evidence="3">
    <location>
        <begin position="15"/>
        <end position="280"/>
    </location>
</feature>
<dbReference type="EMBL" id="CP115921">
    <property type="protein sequence ID" value="XCD17918.1"/>
    <property type="molecule type" value="Genomic_DNA"/>
</dbReference>
<dbReference type="GO" id="GO:0004553">
    <property type="term" value="F:hydrolase activity, hydrolyzing O-glycosyl compounds"/>
    <property type="evidence" value="ECO:0007669"/>
    <property type="project" value="InterPro"/>
</dbReference>
<name>A0AAU8BQK8_9VIBR</name>
<dbReference type="InterPro" id="IPR000757">
    <property type="entry name" value="Beta-glucanase-like"/>
</dbReference>
<dbReference type="PROSITE" id="PS51762">
    <property type="entry name" value="GH16_2"/>
    <property type="match status" value="1"/>
</dbReference>